<keyword evidence="10" id="KW-1185">Reference proteome</keyword>
<dbReference type="AlphaFoldDB" id="A0A4D7JIU4"/>
<dbReference type="InterPro" id="IPR050250">
    <property type="entry name" value="Macrolide_Exporter_MacB"/>
</dbReference>
<evidence type="ECO:0000256" key="6">
    <source>
        <dbReference type="SAM" id="Phobius"/>
    </source>
</evidence>
<feature type="transmembrane region" description="Helical" evidence="6">
    <location>
        <begin position="21"/>
        <end position="41"/>
    </location>
</feature>
<keyword evidence="4 6" id="KW-1133">Transmembrane helix</keyword>
<dbReference type="GO" id="GO:0022857">
    <property type="term" value="F:transmembrane transporter activity"/>
    <property type="evidence" value="ECO:0007669"/>
    <property type="project" value="TreeGrafter"/>
</dbReference>
<feature type="transmembrane region" description="Helical" evidence="6">
    <location>
        <begin position="326"/>
        <end position="347"/>
    </location>
</feature>
<dbReference type="EMBL" id="CP028923">
    <property type="protein sequence ID" value="QCK14587.1"/>
    <property type="molecule type" value="Genomic_DNA"/>
</dbReference>
<feature type="domain" description="ABC3 transporter permease C-terminal" evidence="7">
    <location>
        <begin position="280"/>
        <end position="392"/>
    </location>
</feature>
<evidence type="ECO:0000256" key="4">
    <source>
        <dbReference type="ARBA" id="ARBA00022989"/>
    </source>
</evidence>
<feature type="domain" description="ABC3 transporter permease C-terminal" evidence="7">
    <location>
        <begin position="661"/>
        <end position="774"/>
    </location>
</feature>
<dbReference type="OrthoDB" id="5933722at2"/>
<feature type="transmembrane region" description="Helical" evidence="6">
    <location>
        <begin position="278"/>
        <end position="297"/>
    </location>
</feature>
<feature type="transmembrane region" description="Helical" evidence="6">
    <location>
        <begin position="702"/>
        <end position="726"/>
    </location>
</feature>
<name>A0A4D7JIU4_9BACT</name>
<feature type="transmembrane region" description="Helical" evidence="6">
    <location>
        <begin position="367"/>
        <end position="393"/>
    </location>
</feature>
<keyword evidence="2" id="KW-1003">Cell membrane</keyword>
<feature type="transmembrane region" description="Helical" evidence="6">
    <location>
        <begin position="746"/>
        <end position="767"/>
    </location>
</feature>
<dbReference type="PANTHER" id="PTHR30572:SF18">
    <property type="entry name" value="ABC-TYPE MACROLIDE FAMILY EXPORT SYSTEM PERMEASE COMPONENT 2"/>
    <property type="match status" value="1"/>
</dbReference>
<sequence>MNNYFINSFIRDMKKNKMFSFINIFGLAIGFAFSLIVLVWIHNMYSVDKFHTKADRIYQVMEHQTYSDGNILTTRSTPGIMGPEFEKEVPEVEKTARVSWGYDMVTSFQDNSVRQLIRFSDPSFHDIFSFPIIEGFPSLVEPNQAVISKKAALELFNSVNVVGKTFTVNGNEDYKITAVIELNEAKSSIFFDVLLPFQPHYEKSPWLQNWSSNNTPCYALLSENADYKEVNKKVVDFIKKRDEGSVVEIFLYPFTDAYLKGSFEGKEEKGGQIENLKIFIVIAAFLLIIASINFMNLSTAQSTKKAKETGIRKVIGASRISLIKNYLIATFIYAALAVLLGLVLVELMLPFFNTISPIEVSVPYHSWIFWVILLLIVLITTLMSGIYPAVYLSDFKPVNILKGKLEKGKSALRFRQFLVVFQFTLSIILISGTLFTHKQLNYMRNKNIGMDKDRILYYYPHHSILEKFEAWKNTVEKLPGIEVVSRADQNPIRISNNSGDPTWEGKNPDDVILFDVVRVGEDFIETMGIKIDKGKSWDGRATDSLRFIINDEAAALMGMEEPVGQKLSFWGKEGTIIGVFKDVHTGSLRRPIAPTILNYDPKGSWRVLVRFEPGQEDQALESLRLIHGEFDQISPFDYEFMHDDYDRLYKNEEVIGKLTGVFTLVAIIISCLGLFGLASFSAEQRTKEIGIRKVMGSSVKDIVLNFNLSFIKLVLISIVIAIPAIYLLLQKWLEDFTYHLPVSMSIFILGSAVTFFVAILTITYHALKAARTNPVNALKNE</sequence>
<evidence type="ECO:0000256" key="2">
    <source>
        <dbReference type="ARBA" id="ARBA00022475"/>
    </source>
</evidence>
<evidence type="ECO:0000313" key="10">
    <source>
        <dbReference type="Proteomes" id="UP000298616"/>
    </source>
</evidence>
<proteinExistence type="predicted"/>
<keyword evidence="3 6" id="KW-0812">Transmembrane</keyword>
<evidence type="ECO:0000259" key="7">
    <source>
        <dbReference type="Pfam" id="PF02687"/>
    </source>
</evidence>
<organism evidence="9 10">
    <name type="scientific">Mangrovivirga cuniculi</name>
    <dbReference type="NCBI Taxonomy" id="2715131"/>
    <lineage>
        <taxon>Bacteria</taxon>
        <taxon>Pseudomonadati</taxon>
        <taxon>Bacteroidota</taxon>
        <taxon>Cytophagia</taxon>
        <taxon>Cytophagales</taxon>
        <taxon>Mangrovivirgaceae</taxon>
        <taxon>Mangrovivirga</taxon>
    </lineage>
</organism>
<dbReference type="Pfam" id="PF02687">
    <property type="entry name" value="FtsX"/>
    <property type="match status" value="2"/>
</dbReference>
<dbReference type="InterPro" id="IPR025857">
    <property type="entry name" value="MacB_PCD"/>
</dbReference>
<gene>
    <name evidence="9" type="ORF">DCC35_07440</name>
</gene>
<accession>A0A4D7JIU4</accession>
<dbReference type="PANTHER" id="PTHR30572">
    <property type="entry name" value="MEMBRANE COMPONENT OF TRANSPORTER-RELATED"/>
    <property type="match status" value="1"/>
</dbReference>
<feature type="transmembrane region" description="Helical" evidence="6">
    <location>
        <begin position="414"/>
        <end position="435"/>
    </location>
</feature>
<evidence type="ECO:0000313" key="9">
    <source>
        <dbReference type="EMBL" id="QCK14587.1"/>
    </source>
</evidence>
<comment type="subcellular location">
    <subcellularLocation>
        <location evidence="1">Cell membrane</location>
        <topology evidence="1">Multi-pass membrane protein</topology>
    </subcellularLocation>
</comment>
<reference evidence="9 10" key="1">
    <citation type="submission" date="2018-04" db="EMBL/GenBank/DDBJ databases">
        <title>Complete genome uncultured novel isolate.</title>
        <authorList>
            <person name="Merlino G."/>
        </authorList>
    </citation>
    <scope>NUCLEOTIDE SEQUENCE [LARGE SCALE GENOMIC DNA]</scope>
    <source>
        <strain evidence="10">R1DC9</strain>
    </source>
</reference>
<dbReference type="Pfam" id="PF12704">
    <property type="entry name" value="MacB_PCD"/>
    <property type="match status" value="1"/>
</dbReference>
<dbReference type="KEGG" id="fpf:DCC35_07440"/>
<evidence type="ECO:0000256" key="3">
    <source>
        <dbReference type="ARBA" id="ARBA00022692"/>
    </source>
</evidence>
<dbReference type="Proteomes" id="UP000298616">
    <property type="component" value="Chromosome"/>
</dbReference>
<dbReference type="GO" id="GO:0005886">
    <property type="term" value="C:plasma membrane"/>
    <property type="evidence" value="ECO:0007669"/>
    <property type="project" value="UniProtKB-SubCell"/>
</dbReference>
<evidence type="ECO:0000256" key="5">
    <source>
        <dbReference type="ARBA" id="ARBA00023136"/>
    </source>
</evidence>
<feature type="domain" description="MacB-like periplasmic core" evidence="8">
    <location>
        <begin position="20"/>
        <end position="234"/>
    </location>
</feature>
<keyword evidence="5 6" id="KW-0472">Membrane</keyword>
<evidence type="ECO:0008006" key="11">
    <source>
        <dbReference type="Google" id="ProtNLM"/>
    </source>
</evidence>
<evidence type="ECO:0000259" key="8">
    <source>
        <dbReference type="Pfam" id="PF12704"/>
    </source>
</evidence>
<feature type="transmembrane region" description="Helical" evidence="6">
    <location>
        <begin position="658"/>
        <end position="681"/>
    </location>
</feature>
<dbReference type="InterPro" id="IPR003838">
    <property type="entry name" value="ABC3_permease_C"/>
</dbReference>
<protein>
    <recommendedName>
        <fullName evidence="11">ABC transporter permease</fullName>
    </recommendedName>
</protein>
<evidence type="ECO:0000256" key="1">
    <source>
        <dbReference type="ARBA" id="ARBA00004651"/>
    </source>
</evidence>